<comment type="caution">
    <text evidence="2">The sequence shown here is derived from an EMBL/GenBank/DDBJ whole genome shotgun (WGS) entry which is preliminary data.</text>
</comment>
<sequence length="112" mass="12767">MSNRKVPDSVARLTEEFVSQVSALYGDRLSKVILYGSYARGEQREDSDVDYLVVLNDDEIKTFKEISNLSPVTFELSLQYSISVSAIPVTKSRFNQNWSPLYQNIHEDGIML</sequence>
<dbReference type="OrthoDB" id="1321649at2"/>
<dbReference type="EMBL" id="SZVO01000023">
    <property type="protein sequence ID" value="TKT86617.1"/>
    <property type="molecule type" value="Genomic_DNA"/>
</dbReference>
<organism evidence="2 3">
    <name type="scientific">Dyadobacter frigoris</name>
    <dbReference type="NCBI Taxonomy" id="2576211"/>
    <lineage>
        <taxon>Bacteria</taxon>
        <taxon>Pseudomonadati</taxon>
        <taxon>Bacteroidota</taxon>
        <taxon>Cytophagia</taxon>
        <taxon>Cytophagales</taxon>
        <taxon>Spirosomataceae</taxon>
        <taxon>Dyadobacter</taxon>
    </lineage>
</organism>
<evidence type="ECO:0000259" key="1">
    <source>
        <dbReference type="Pfam" id="PF01909"/>
    </source>
</evidence>
<reference evidence="2 3" key="1">
    <citation type="submission" date="2019-05" db="EMBL/GenBank/DDBJ databases">
        <title>Dyadobacter AR-3-8 sp. nov., isolated from arctic soil.</title>
        <authorList>
            <person name="Chaudhary D.K."/>
        </authorList>
    </citation>
    <scope>NUCLEOTIDE SEQUENCE [LARGE SCALE GENOMIC DNA]</scope>
    <source>
        <strain evidence="2 3">AR-3-8</strain>
    </source>
</reference>
<evidence type="ECO:0000313" key="3">
    <source>
        <dbReference type="Proteomes" id="UP000304900"/>
    </source>
</evidence>
<dbReference type="Proteomes" id="UP000304900">
    <property type="component" value="Unassembled WGS sequence"/>
</dbReference>
<evidence type="ECO:0000313" key="2">
    <source>
        <dbReference type="EMBL" id="TKT86617.1"/>
    </source>
</evidence>
<dbReference type="InterPro" id="IPR043519">
    <property type="entry name" value="NT_sf"/>
</dbReference>
<dbReference type="Pfam" id="PF01909">
    <property type="entry name" value="NTP_transf_2"/>
    <property type="match status" value="1"/>
</dbReference>
<gene>
    <name evidence="2" type="ORF">FDK13_31725</name>
</gene>
<keyword evidence="2" id="KW-0808">Transferase</keyword>
<dbReference type="GO" id="GO:0016779">
    <property type="term" value="F:nucleotidyltransferase activity"/>
    <property type="evidence" value="ECO:0007669"/>
    <property type="project" value="InterPro"/>
</dbReference>
<dbReference type="PANTHER" id="PTHR33933">
    <property type="entry name" value="NUCLEOTIDYLTRANSFERASE"/>
    <property type="match status" value="1"/>
</dbReference>
<protein>
    <submittedName>
        <fullName evidence="2">Nucleotidyltransferase domain-containing protein</fullName>
    </submittedName>
</protein>
<dbReference type="InterPro" id="IPR052548">
    <property type="entry name" value="Type_VII_TA_antitoxin"/>
</dbReference>
<keyword evidence="3" id="KW-1185">Reference proteome</keyword>
<dbReference type="CDD" id="cd05403">
    <property type="entry name" value="NT_KNTase_like"/>
    <property type="match status" value="1"/>
</dbReference>
<dbReference type="RefSeq" id="WP_137344042.1">
    <property type="nucleotide sequence ID" value="NZ_BSQH01000026.1"/>
</dbReference>
<dbReference type="AlphaFoldDB" id="A0A4U6CST7"/>
<dbReference type="InterPro" id="IPR002934">
    <property type="entry name" value="Polymerase_NTP_transf_dom"/>
</dbReference>
<name>A0A4U6CST7_9BACT</name>
<accession>A0A4U6CST7</accession>
<dbReference type="Gene3D" id="3.30.460.10">
    <property type="entry name" value="Beta Polymerase, domain 2"/>
    <property type="match status" value="1"/>
</dbReference>
<dbReference type="PANTHER" id="PTHR33933:SF1">
    <property type="entry name" value="PROTEIN ADENYLYLTRANSFERASE MNTA-RELATED"/>
    <property type="match status" value="1"/>
</dbReference>
<proteinExistence type="predicted"/>
<feature type="domain" description="Polymerase nucleotidyl transferase" evidence="1">
    <location>
        <begin position="16"/>
        <end position="101"/>
    </location>
</feature>
<dbReference type="SUPFAM" id="SSF81301">
    <property type="entry name" value="Nucleotidyltransferase"/>
    <property type="match status" value="1"/>
</dbReference>